<keyword evidence="8" id="KW-0732">Signal</keyword>
<feature type="transmembrane region" description="Helical" evidence="7">
    <location>
        <begin position="34"/>
        <end position="52"/>
    </location>
</feature>
<feature type="region of interest" description="Disordered" evidence="6">
    <location>
        <begin position="308"/>
        <end position="334"/>
    </location>
</feature>
<evidence type="ECO:0000256" key="8">
    <source>
        <dbReference type="SAM" id="SignalP"/>
    </source>
</evidence>
<sequence>MLSGITLTCLILGFFVIAKDEPSTEEDQRVDWIGATLITSGLILIVFVLTDLPAAHKGWRDPYIIVLFAVGVCLVLLFAAWQYYLERRLEDPNLPHTYWTAPPLMKLTMWTRAHGRFALYYQTYLNLSPIHAMLRLLPMFFVGILANMMVACIIGRIDVVYIIAMGTFLTGCANVLFAVIDPSAPYWAFGFPSTCLIVLGADFMFAPGTLFISKVSLPHEQSVAGALFQAMTLIGSAIGVSVSTIVFTGVLRAESNRLGVAMDRGGDDAPLPAQLKAFKAAMWTGFAFCVLCTMLCVFLRGVGVVGHTSAPPKTTSDPEDRDLRDEKINKVEGR</sequence>
<feature type="transmembrane region" description="Helical" evidence="7">
    <location>
        <begin position="159"/>
        <end position="180"/>
    </location>
</feature>
<evidence type="ECO:0000256" key="5">
    <source>
        <dbReference type="ARBA" id="ARBA00023136"/>
    </source>
</evidence>
<feature type="chain" id="PRO_5042135713" evidence="8">
    <location>
        <begin position="19"/>
        <end position="334"/>
    </location>
</feature>
<comment type="caution">
    <text evidence="9">The sequence shown here is derived from an EMBL/GenBank/DDBJ whole genome shotgun (WGS) entry which is preliminary data.</text>
</comment>
<evidence type="ECO:0000313" key="10">
    <source>
        <dbReference type="Proteomes" id="UP001203297"/>
    </source>
</evidence>
<dbReference type="PANTHER" id="PTHR42718">
    <property type="entry name" value="MAJOR FACILITATOR SUPERFAMILY MULTIDRUG TRANSPORTER MFSC"/>
    <property type="match status" value="1"/>
</dbReference>
<evidence type="ECO:0000313" key="9">
    <source>
        <dbReference type="EMBL" id="KAI0306084.1"/>
    </source>
</evidence>
<evidence type="ECO:0000256" key="2">
    <source>
        <dbReference type="ARBA" id="ARBA00022448"/>
    </source>
</evidence>
<dbReference type="EMBL" id="WTXG01000004">
    <property type="protein sequence ID" value="KAI0306084.1"/>
    <property type="molecule type" value="Genomic_DNA"/>
</dbReference>
<feature type="signal peptide" evidence="8">
    <location>
        <begin position="1"/>
        <end position="18"/>
    </location>
</feature>
<evidence type="ECO:0000256" key="7">
    <source>
        <dbReference type="SAM" id="Phobius"/>
    </source>
</evidence>
<evidence type="ECO:0000256" key="4">
    <source>
        <dbReference type="ARBA" id="ARBA00022989"/>
    </source>
</evidence>
<dbReference type="Gene3D" id="1.20.1250.20">
    <property type="entry name" value="MFS general substrate transporter like domains"/>
    <property type="match status" value="1"/>
</dbReference>
<dbReference type="InterPro" id="IPR036259">
    <property type="entry name" value="MFS_trans_sf"/>
</dbReference>
<organism evidence="9 10">
    <name type="scientific">Multifurca ochricompacta</name>
    <dbReference type="NCBI Taxonomy" id="376703"/>
    <lineage>
        <taxon>Eukaryota</taxon>
        <taxon>Fungi</taxon>
        <taxon>Dikarya</taxon>
        <taxon>Basidiomycota</taxon>
        <taxon>Agaricomycotina</taxon>
        <taxon>Agaricomycetes</taxon>
        <taxon>Russulales</taxon>
        <taxon>Russulaceae</taxon>
        <taxon>Multifurca</taxon>
    </lineage>
</organism>
<dbReference type="AlphaFoldDB" id="A0AAD4MA40"/>
<feature type="transmembrane region" description="Helical" evidence="7">
    <location>
        <begin position="186"/>
        <end position="212"/>
    </location>
</feature>
<dbReference type="PANTHER" id="PTHR42718:SF9">
    <property type="entry name" value="MAJOR FACILITATOR SUPERFAMILY MULTIDRUG TRANSPORTER MFSC"/>
    <property type="match status" value="1"/>
</dbReference>
<feature type="compositionally biased region" description="Basic and acidic residues" evidence="6">
    <location>
        <begin position="316"/>
        <end position="334"/>
    </location>
</feature>
<protein>
    <submittedName>
        <fullName evidence="9">Uncharacterized protein</fullName>
    </submittedName>
</protein>
<keyword evidence="5 7" id="KW-0472">Membrane</keyword>
<evidence type="ECO:0000256" key="1">
    <source>
        <dbReference type="ARBA" id="ARBA00004141"/>
    </source>
</evidence>
<reference evidence="9" key="1">
    <citation type="journal article" date="2022" name="New Phytol.">
        <title>Evolutionary transition to the ectomycorrhizal habit in the genomes of a hyperdiverse lineage of mushroom-forming fungi.</title>
        <authorList>
            <person name="Looney B."/>
            <person name="Miyauchi S."/>
            <person name="Morin E."/>
            <person name="Drula E."/>
            <person name="Courty P.E."/>
            <person name="Kohler A."/>
            <person name="Kuo A."/>
            <person name="LaButti K."/>
            <person name="Pangilinan J."/>
            <person name="Lipzen A."/>
            <person name="Riley R."/>
            <person name="Andreopoulos W."/>
            <person name="He G."/>
            <person name="Johnson J."/>
            <person name="Nolan M."/>
            <person name="Tritt A."/>
            <person name="Barry K.W."/>
            <person name="Grigoriev I.V."/>
            <person name="Nagy L.G."/>
            <person name="Hibbett D."/>
            <person name="Henrissat B."/>
            <person name="Matheny P.B."/>
            <person name="Labbe J."/>
            <person name="Martin F.M."/>
        </authorList>
    </citation>
    <scope>NUCLEOTIDE SEQUENCE</scope>
    <source>
        <strain evidence="9">BPL690</strain>
    </source>
</reference>
<keyword evidence="10" id="KW-1185">Reference proteome</keyword>
<keyword evidence="2" id="KW-0813">Transport</keyword>
<dbReference type="Proteomes" id="UP001203297">
    <property type="component" value="Unassembled WGS sequence"/>
</dbReference>
<feature type="transmembrane region" description="Helical" evidence="7">
    <location>
        <begin position="280"/>
        <end position="299"/>
    </location>
</feature>
<evidence type="ECO:0000256" key="3">
    <source>
        <dbReference type="ARBA" id="ARBA00022692"/>
    </source>
</evidence>
<keyword evidence="4 7" id="KW-1133">Transmembrane helix</keyword>
<feature type="transmembrane region" description="Helical" evidence="7">
    <location>
        <begin position="64"/>
        <end position="84"/>
    </location>
</feature>
<feature type="transmembrane region" description="Helical" evidence="7">
    <location>
        <begin position="132"/>
        <end position="152"/>
    </location>
</feature>
<feature type="transmembrane region" description="Helical" evidence="7">
    <location>
        <begin position="224"/>
        <end position="247"/>
    </location>
</feature>
<dbReference type="SUPFAM" id="SSF103473">
    <property type="entry name" value="MFS general substrate transporter"/>
    <property type="match status" value="1"/>
</dbReference>
<name>A0AAD4MA40_9AGAM</name>
<comment type="subcellular location">
    <subcellularLocation>
        <location evidence="1">Membrane</location>
        <topology evidence="1">Multi-pass membrane protein</topology>
    </subcellularLocation>
</comment>
<dbReference type="GO" id="GO:0016020">
    <property type="term" value="C:membrane"/>
    <property type="evidence" value="ECO:0007669"/>
    <property type="project" value="UniProtKB-SubCell"/>
</dbReference>
<accession>A0AAD4MA40</accession>
<gene>
    <name evidence="9" type="ORF">B0F90DRAFT_1695908</name>
</gene>
<evidence type="ECO:0000256" key="6">
    <source>
        <dbReference type="SAM" id="MobiDB-lite"/>
    </source>
</evidence>
<proteinExistence type="predicted"/>
<keyword evidence="3 7" id="KW-0812">Transmembrane</keyword>